<dbReference type="Pfam" id="PF02348">
    <property type="entry name" value="CTP_transf_3"/>
    <property type="match status" value="1"/>
</dbReference>
<dbReference type="Proteomes" id="UP000538472">
    <property type="component" value="Unassembled WGS sequence"/>
</dbReference>
<evidence type="ECO:0000256" key="3">
    <source>
        <dbReference type="ARBA" id="ARBA00010726"/>
    </source>
</evidence>
<feature type="non-terminal residue" evidence="6">
    <location>
        <position position="1"/>
    </location>
</feature>
<protein>
    <recommendedName>
        <fullName evidence="4">N-acylneuraminate cytidylyltransferase</fullName>
        <ecNumber evidence="4">2.7.7.43</ecNumber>
    </recommendedName>
</protein>
<accession>A0A7K8SNC6</accession>
<dbReference type="CDD" id="cd02513">
    <property type="entry name" value="CMP-NeuAc_Synthase"/>
    <property type="match status" value="1"/>
</dbReference>
<evidence type="ECO:0000313" key="6">
    <source>
        <dbReference type="EMBL" id="NXF30926.1"/>
    </source>
</evidence>
<organism evidence="6 7">
    <name type="scientific">Nyctibius bracteatus</name>
    <name type="common">Rufous potoo</name>
    <dbReference type="NCBI Taxonomy" id="48426"/>
    <lineage>
        <taxon>Eukaryota</taxon>
        <taxon>Metazoa</taxon>
        <taxon>Chordata</taxon>
        <taxon>Craniata</taxon>
        <taxon>Vertebrata</taxon>
        <taxon>Euteleostomi</taxon>
        <taxon>Archelosauria</taxon>
        <taxon>Archosauria</taxon>
        <taxon>Dinosauria</taxon>
        <taxon>Saurischia</taxon>
        <taxon>Theropoda</taxon>
        <taxon>Coelurosauria</taxon>
        <taxon>Aves</taxon>
        <taxon>Neognathae</taxon>
        <taxon>Neoaves</taxon>
        <taxon>Strisores</taxon>
        <taxon>Caprimulgiformes</taxon>
        <taxon>Nyctibiidae</taxon>
        <taxon>Nyctibius</taxon>
    </lineage>
</organism>
<comment type="catalytic activity">
    <reaction evidence="1">
        <text>an N-acylneuraminate + CTP = a CMP-N-acyl-beta-neuraminate + diphosphate</text>
        <dbReference type="Rhea" id="RHEA:11344"/>
        <dbReference type="ChEBI" id="CHEBI:33019"/>
        <dbReference type="ChEBI" id="CHEBI:37563"/>
        <dbReference type="ChEBI" id="CHEBI:60073"/>
        <dbReference type="ChEBI" id="CHEBI:68671"/>
        <dbReference type="EC" id="2.7.7.43"/>
    </reaction>
</comment>
<dbReference type="InterPro" id="IPR003329">
    <property type="entry name" value="Cytidylyl_trans"/>
</dbReference>
<dbReference type="EC" id="2.7.7.43" evidence="4"/>
<name>A0A7K8SNC6_9AVES</name>
<dbReference type="Gene3D" id="3.40.50.1000">
    <property type="entry name" value="HAD superfamily/HAD-like"/>
    <property type="match status" value="1"/>
</dbReference>
<feature type="non-terminal residue" evidence="6">
    <location>
        <position position="341"/>
    </location>
</feature>
<dbReference type="PANTHER" id="PTHR21485">
    <property type="entry name" value="HAD SUPERFAMILY MEMBERS CMAS AND KDSC"/>
    <property type="match status" value="1"/>
</dbReference>
<comment type="similarity">
    <text evidence="3">Belongs to the CMP-NeuNAc synthase family.</text>
</comment>
<sequence>NSVWVSTDHDEIEKVAKQFGAQVHRRSPEVSQDSSTSLEAIREFLNHHHEVDIVGNIQATSPCLHPSDLIKVADLIQKEGFDSVFSVVRRHQFRWSEVKKGENKMTEPQNLNPAKRYRRQDWPGELYENGSFYFAKRHLIEKGYLQGGKMAYYEMRAEHSVDIDIDIDWPIAEQRVLSFGYFGKEPLKEVKLMVCRTKNRCRLPSKSLNSVLLQMEIGMDKMKVAIPQVRLISERDCSKTLSAMQLGCIAKVSATNKLEVLEDWQKDMGLSWKEVAYLGNEESDVECLKKAGMSGVPADACAVAQKAAGYICKSRGGCGAVREFAEHIFLLLEKVNSARKQ</sequence>
<comment type="caution">
    <text evidence="6">The sequence shown here is derived from an EMBL/GenBank/DDBJ whole genome shotgun (WGS) entry which is preliminary data.</text>
</comment>
<dbReference type="PANTHER" id="PTHR21485:SF3">
    <property type="entry name" value="N-ACYLNEURAMINATE CYTIDYLYLTRANSFERASE"/>
    <property type="match status" value="1"/>
</dbReference>
<dbReference type="GO" id="GO:0008781">
    <property type="term" value="F:N-acylneuraminate cytidylyltransferase activity"/>
    <property type="evidence" value="ECO:0007669"/>
    <property type="project" value="UniProtKB-EC"/>
</dbReference>
<evidence type="ECO:0000256" key="5">
    <source>
        <dbReference type="ARBA" id="ARBA00022695"/>
    </source>
</evidence>
<keyword evidence="6" id="KW-0808">Transferase</keyword>
<gene>
    <name evidence="6" type="primary">Cmas</name>
    <name evidence="6" type="ORF">NYCBRA_R10850</name>
</gene>
<evidence type="ECO:0000256" key="4">
    <source>
        <dbReference type="ARBA" id="ARBA00012491"/>
    </source>
</evidence>
<dbReference type="EMBL" id="VWZB01000049">
    <property type="protein sequence ID" value="NXF30926.1"/>
    <property type="molecule type" value="Genomic_DNA"/>
</dbReference>
<proteinExistence type="inferred from homology"/>
<dbReference type="InterPro" id="IPR050793">
    <property type="entry name" value="CMP-NeuNAc_synthase"/>
</dbReference>
<dbReference type="SUPFAM" id="SSF56784">
    <property type="entry name" value="HAD-like"/>
    <property type="match status" value="1"/>
</dbReference>
<dbReference type="InterPro" id="IPR029044">
    <property type="entry name" value="Nucleotide-diphossugar_trans"/>
</dbReference>
<dbReference type="InterPro" id="IPR036412">
    <property type="entry name" value="HAD-like_sf"/>
</dbReference>
<dbReference type="UniPathway" id="UPA00628"/>
<dbReference type="AlphaFoldDB" id="A0A7K8SNC6"/>
<evidence type="ECO:0000256" key="1">
    <source>
        <dbReference type="ARBA" id="ARBA00001862"/>
    </source>
</evidence>
<keyword evidence="5 6" id="KW-0548">Nucleotidyltransferase</keyword>
<keyword evidence="7" id="KW-1185">Reference proteome</keyword>
<reference evidence="6 7" key="1">
    <citation type="submission" date="2019-09" db="EMBL/GenBank/DDBJ databases">
        <title>Bird 10,000 Genomes (B10K) Project - Family phase.</title>
        <authorList>
            <person name="Zhang G."/>
        </authorList>
    </citation>
    <scope>NUCLEOTIDE SEQUENCE [LARGE SCALE GENOMIC DNA]</scope>
    <source>
        <strain evidence="6">B10K-CU-031-10</strain>
        <tissue evidence="6">Muscle</tissue>
    </source>
</reference>
<evidence type="ECO:0000313" key="7">
    <source>
        <dbReference type="Proteomes" id="UP000538472"/>
    </source>
</evidence>
<evidence type="ECO:0000256" key="2">
    <source>
        <dbReference type="ARBA" id="ARBA00005141"/>
    </source>
</evidence>
<comment type="pathway">
    <text evidence="2">Amino-sugar metabolism; N-acetylneuraminate metabolism.</text>
</comment>
<dbReference type="Gene3D" id="3.90.550.10">
    <property type="entry name" value="Spore Coat Polysaccharide Biosynthesis Protein SpsA, Chain A"/>
    <property type="match status" value="1"/>
</dbReference>
<dbReference type="InterPro" id="IPR023214">
    <property type="entry name" value="HAD_sf"/>
</dbReference>
<dbReference type="GO" id="GO:0006054">
    <property type="term" value="P:N-acetylneuraminate metabolic process"/>
    <property type="evidence" value="ECO:0007669"/>
    <property type="project" value="UniProtKB-UniPathway"/>
</dbReference>
<dbReference type="SUPFAM" id="SSF53448">
    <property type="entry name" value="Nucleotide-diphospho-sugar transferases"/>
    <property type="match status" value="1"/>
</dbReference>